<organism evidence="1 2">
    <name type="scientific">Eumeta variegata</name>
    <name type="common">Bagworm moth</name>
    <name type="synonym">Eumeta japonica</name>
    <dbReference type="NCBI Taxonomy" id="151549"/>
    <lineage>
        <taxon>Eukaryota</taxon>
        <taxon>Metazoa</taxon>
        <taxon>Ecdysozoa</taxon>
        <taxon>Arthropoda</taxon>
        <taxon>Hexapoda</taxon>
        <taxon>Insecta</taxon>
        <taxon>Pterygota</taxon>
        <taxon>Neoptera</taxon>
        <taxon>Endopterygota</taxon>
        <taxon>Lepidoptera</taxon>
        <taxon>Glossata</taxon>
        <taxon>Ditrysia</taxon>
        <taxon>Tineoidea</taxon>
        <taxon>Psychidae</taxon>
        <taxon>Oiketicinae</taxon>
        <taxon>Eumeta</taxon>
    </lineage>
</organism>
<name>A0A4C1WXM4_EUMVA</name>
<sequence>MVTEEIRNNHELANSFVVPTMATSANRGRGGAPDCAFQLALYRPPASTARRRSAAHRLLNRRPGEYLSVAVAAPRAGFLERRSFGLDRIEILDNTTYLQRRQPKDDNTFYVKLFLGSIPNMIRARSTIKSSATNGIKTSMHYRRRVYFNICDKPP</sequence>
<dbReference type="Proteomes" id="UP000299102">
    <property type="component" value="Unassembled WGS sequence"/>
</dbReference>
<keyword evidence="2" id="KW-1185">Reference proteome</keyword>
<evidence type="ECO:0000313" key="2">
    <source>
        <dbReference type="Proteomes" id="UP000299102"/>
    </source>
</evidence>
<proteinExistence type="predicted"/>
<dbReference type="EMBL" id="BGZK01000655">
    <property type="protein sequence ID" value="GBP54857.1"/>
    <property type="molecule type" value="Genomic_DNA"/>
</dbReference>
<dbReference type="AlphaFoldDB" id="A0A4C1WXM4"/>
<comment type="caution">
    <text evidence="1">The sequence shown here is derived from an EMBL/GenBank/DDBJ whole genome shotgun (WGS) entry which is preliminary data.</text>
</comment>
<reference evidence="1 2" key="1">
    <citation type="journal article" date="2019" name="Commun. Biol.">
        <title>The bagworm genome reveals a unique fibroin gene that provides high tensile strength.</title>
        <authorList>
            <person name="Kono N."/>
            <person name="Nakamura H."/>
            <person name="Ohtoshi R."/>
            <person name="Tomita M."/>
            <person name="Numata K."/>
            <person name="Arakawa K."/>
        </authorList>
    </citation>
    <scope>NUCLEOTIDE SEQUENCE [LARGE SCALE GENOMIC DNA]</scope>
</reference>
<accession>A0A4C1WXM4</accession>
<evidence type="ECO:0000313" key="1">
    <source>
        <dbReference type="EMBL" id="GBP54857.1"/>
    </source>
</evidence>
<gene>
    <name evidence="1" type="ORF">EVAR_87932_1</name>
</gene>
<protein>
    <submittedName>
        <fullName evidence="1">Uncharacterized protein</fullName>
    </submittedName>
</protein>